<dbReference type="GO" id="GO:0004301">
    <property type="term" value="F:epoxide hydrolase activity"/>
    <property type="evidence" value="ECO:0007669"/>
    <property type="project" value="UniProtKB-ARBA"/>
</dbReference>
<gene>
    <name evidence="3" type="primary">LOC106556170</name>
</gene>
<proteinExistence type="predicted"/>
<organism evidence="2 3">
    <name type="scientific">Thamnophis sirtalis</name>
    <dbReference type="NCBI Taxonomy" id="35019"/>
    <lineage>
        <taxon>Eukaryota</taxon>
        <taxon>Metazoa</taxon>
        <taxon>Chordata</taxon>
        <taxon>Craniata</taxon>
        <taxon>Vertebrata</taxon>
        <taxon>Euteleostomi</taxon>
        <taxon>Lepidosauria</taxon>
        <taxon>Squamata</taxon>
        <taxon>Bifurcata</taxon>
        <taxon>Unidentata</taxon>
        <taxon>Episquamata</taxon>
        <taxon>Toxicofera</taxon>
        <taxon>Serpentes</taxon>
        <taxon>Colubroidea</taxon>
        <taxon>Colubridae</taxon>
        <taxon>Natricinae</taxon>
        <taxon>Thamnophis</taxon>
    </lineage>
</organism>
<evidence type="ECO:0000313" key="2">
    <source>
        <dbReference type="Proteomes" id="UP000504617"/>
    </source>
</evidence>
<dbReference type="RefSeq" id="XP_013930622.1">
    <property type="nucleotide sequence ID" value="XM_014075147.1"/>
</dbReference>
<evidence type="ECO:0000313" key="3">
    <source>
        <dbReference type="RefSeq" id="XP_013930622.1"/>
    </source>
</evidence>
<dbReference type="SUPFAM" id="SSF53474">
    <property type="entry name" value="alpha/beta-Hydrolases"/>
    <property type="match status" value="1"/>
</dbReference>
<protein>
    <submittedName>
        <fullName evidence="3">Epoxide hydrolase 4-like</fullName>
    </submittedName>
</protein>
<dbReference type="OrthoDB" id="408373at2759"/>
<dbReference type="InterPro" id="IPR029058">
    <property type="entry name" value="AB_hydrolase_fold"/>
</dbReference>
<dbReference type="GeneID" id="106556170"/>
<reference evidence="3" key="1">
    <citation type="submission" date="2025-08" db="UniProtKB">
        <authorList>
            <consortium name="RefSeq"/>
        </authorList>
    </citation>
    <scope>IDENTIFICATION</scope>
    <source>
        <tissue evidence="3">Skeletal muscle</tissue>
    </source>
</reference>
<name>A0A6I9Z1Y0_9SAUR</name>
<dbReference type="KEGG" id="tsr:106556170"/>
<feature type="domain" description="AB hydrolase-1" evidence="1">
    <location>
        <begin position="20"/>
        <end position="100"/>
    </location>
</feature>
<dbReference type="InterPro" id="IPR000073">
    <property type="entry name" value="AB_hydrolase_1"/>
</dbReference>
<dbReference type="PANTHER" id="PTHR43329">
    <property type="entry name" value="EPOXIDE HYDROLASE"/>
    <property type="match status" value="1"/>
</dbReference>
<dbReference type="Proteomes" id="UP000504617">
    <property type="component" value="Unplaced"/>
</dbReference>
<keyword evidence="2" id="KW-1185">Reference proteome</keyword>
<dbReference type="AlphaFoldDB" id="A0A6I9Z1Y0"/>
<evidence type="ECO:0000259" key="1">
    <source>
        <dbReference type="Pfam" id="PF00561"/>
    </source>
</evidence>
<dbReference type="PRINTS" id="PR00111">
    <property type="entry name" value="ABHYDROLASE"/>
</dbReference>
<dbReference type="Pfam" id="PF00561">
    <property type="entry name" value="Abhydrolase_1"/>
    <property type="match status" value="1"/>
</dbReference>
<sequence>MALLHKSYELHPSGRYSVIRYSWRHQMREFKSEYRVVALDLRGYGETDAPAHRENYKLDCLITDIKDVLEFLGYSKCVLIGHDWGGMIAWRVAILLSSKILRNGDTDWKILASKFMDLKVSPREICCLPLQHNEVTMPTLLVWGEKDPFMEVEMAEITRMYVKNQFRLTVLSEASHWLQEDQPDIVNKLIWTFLKEESRKRE</sequence>
<accession>A0A6I9Z1Y0</accession>
<dbReference type="Gene3D" id="3.40.50.1820">
    <property type="entry name" value="alpha/beta hydrolase"/>
    <property type="match status" value="2"/>
</dbReference>